<dbReference type="InterPro" id="IPR014998">
    <property type="entry name" value="DUF1848"/>
</dbReference>
<comment type="caution">
    <text evidence="1">The sequence shown here is derived from an EMBL/GenBank/DDBJ whole genome shotgun (WGS) entry which is preliminary data.</text>
</comment>
<dbReference type="AlphaFoldDB" id="A0A4V2QA58"/>
<evidence type="ECO:0000313" key="1">
    <source>
        <dbReference type="EMBL" id="TCL48446.1"/>
    </source>
</evidence>
<name>A0A4V2QA58_9BACL</name>
<organism evidence="1 2">
    <name type="scientific">Thermolongibacillus altinsuensis</name>
    <dbReference type="NCBI Taxonomy" id="575256"/>
    <lineage>
        <taxon>Bacteria</taxon>
        <taxon>Bacillati</taxon>
        <taxon>Bacillota</taxon>
        <taxon>Bacilli</taxon>
        <taxon>Bacillales</taxon>
        <taxon>Anoxybacillaceae</taxon>
        <taxon>Thermolongibacillus</taxon>
    </lineage>
</organism>
<protein>
    <submittedName>
        <fullName evidence="1">Uncharacterized protein DUF1848</fullName>
    </submittedName>
</protein>
<reference evidence="1 2" key="1">
    <citation type="submission" date="2019-03" db="EMBL/GenBank/DDBJ databases">
        <title>Genomic Encyclopedia of Type Strains, Phase IV (KMG-IV): sequencing the most valuable type-strain genomes for metagenomic binning, comparative biology and taxonomic classification.</title>
        <authorList>
            <person name="Goeker M."/>
        </authorList>
    </citation>
    <scope>NUCLEOTIDE SEQUENCE [LARGE SCALE GENOMIC DNA]</scope>
    <source>
        <strain evidence="1 2">DSM 24979</strain>
    </source>
</reference>
<dbReference type="Pfam" id="PF08902">
    <property type="entry name" value="DUF1848"/>
    <property type="match status" value="1"/>
</dbReference>
<sequence length="316" mass="36929">MIISASRRTDIPAFFSKWFMERIRSGYYVKVNPYNSKQKKMVSLAVEDVDVIVFWTKNPKPLMPHLKTLDELGYRYYFQFTLNDYPKALEPSVPSLKSRIQIFKDLSNLIGAEKVIWRYDPIIISNETTVNDHIERFERIAAEIGPYTKRVVISFLDMYGKVEAKLKKLREEHGLVFTDITSPDYRAELHRLMNHFATVASRYSLEMYSCAEKMDLGQYGVQHGACIDIKLIQKIFGSELRFKKDPYQRSECLCAESEDMGVYDTCKFNCTYCYAVRSEKTVNKHWEKHDVHSPLLIGQLDNEEVDCSLQLKLFDD</sequence>
<gene>
    <name evidence="1" type="ORF">EDD69_10976</name>
</gene>
<dbReference type="RefSeq" id="WP_132948766.1">
    <property type="nucleotide sequence ID" value="NZ_SLUL01000009.1"/>
</dbReference>
<accession>A0A4V2QA58</accession>
<keyword evidence="2" id="KW-1185">Reference proteome</keyword>
<proteinExistence type="predicted"/>
<evidence type="ECO:0000313" key="2">
    <source>
        <dbReference type="Proteomes" id="UP000295658"/>
    </source>
</evidence>
<dbReference type="Proteomes" id="UP000295658">
    <property type="component" value="Unassembled WGS sequence"/>
</dbReference>
<dbReference type="EMBL" id="SLUL01000009">
    <property type="protein sequence ID" value="TCL48446.1"/>
    <property type="molecule type" value="Genomic_DNA"/>
</dbReference>
<dbReference type="OrthoDB" id="9771212at2"/>